<name>A0ABQ3I6N0_9BACT</name>
<dbReference type="InterPro" id="IPR000086">
    <property type="entry name" value="NUDIX_hydrolase_dom"/>
</dbReference>
<dbReference type="PRINTS" id="PR00502">
    <property type="entry name" value="NUDIXFAMILY"/>
</dbReference>
<dbReference type="PANTHER" id="PTHR43046:SF14">
    <property type="entry name" value="MUTT_NUDIX FAMILY PROTEIN"/>
    <property type="match status" value="1"/>
</dbReference>
<dbReference type="InterPro" id="IPR020084">
    <property type="entry name" value="NUDIX_hydrolase_CS"/>
</dbReference>
<evidence type="ECO:0000259" key="4">
    <source>
        <dbReference type="PROSITE" id="PS51462"/>
    </source>
</evidence>
<evidence type="ECO:0000313" key="5">
    <source>
        <dbReference type="EMBL" id="GHE66689.1"/>
    </source>
</evidence>
<comment type="similarity">
    <text evidence="3">Belongs to the Nudix hydrolase family.</text>
</comment>
<proteinExistence type="inferred from homology"/>
<keyword evidence="2 3" id="KW-0378">Hydrolase</keyword>
<dbReference type="SUPFAM" id="SSF55811">
    <property type="entry name" value="Nudix"/>
    <property type="match status" value="1"/>
</dbReference>
<reference evidence="6" key="1">
    <citation type="journal article" date="2019" name="Int. J. Syst. Evol. Microbiol.">
        <title>The Global Catalogue of Microorganisms (GCM) 10K type strain sequencing project: providing services to taxonomists for standard genome sequencing and annotation.</title>
        <authorList>
            <consortium name="The Broad Institute Genomics Platform"/>
            <consortium name="The Broad Institute Genome Sequencing Center for Infectious Disease"/>
            <person name="Wu L."/>
            <person name="Ma J."/>
        </authorList>
    </citation>
    <scope>NUCLEOTIDE SEQUENCE [LARGE SCALE GENOMIC DNA]</scope>
    <source>
        <strain evidence="6">CGMCC 1.15111</strain>
    </source>
</reference>
<accession>A0ABQ3I6N0</accession>
<evidence type="ECO:0000313" key="6">
    <source>
        <dbReference type="Proteomes" id="UP000658258"/>
    </source>
</evidence>
<dbReference type="Pfam" id="PF00293">
    <property type="entry name" value="NUDIX"/>
    <property type="match status" value="1"/>
</dbReference>
<dbReference type="InterPro" id="IPR015797">
    <property type="entry name" value="NUDIX_hydrolase-like_dom_sf"/>
</dbReference>
<dbReference type="Proteomes" id="UP000658258">
    <property type="component" value="Unassembled WGS sequence"/>
</dbReference>
<dbReference type="EMBL" id="BNAG01000003">
    <property type="protein sequence ID" value="GHE66689.1"/>
    <property type="molecule type" value="Genomic_DNA"/>
</dbReference>
<comment type="caution">
    <text evidence="5">The sequence shown here is derived from an EMBL/GenBank/DDBJ whole genome shotgun (WGS) entry which is preliminary data.</text>
</comment>
<evidence type="ECO:0000256" key="3">
    <source>
        <dbReference type="RuleBase" id="RU003476"/>
    </source>
</evidence>
<organism evidence="5 6">
    <name type="scientific">Roseivirga thermotolerans</name>
    <dbReference type="NCBI Taxonomy" id="1758176"/>
    <lineage>
        <taxon>Bacteria</taxon>
        <taxon>Pseudomonadati</taxon>
        <taxon>Bacteroidota</taxon>
        <taxon>Cytophagia</taxon>
        <taxon>Cytophagales</taxon>
        <taxon>Roseivirgaceae</taxon>
        <taxon>Roseivirga</taxon>
    </lineage>
</organism>
<gene>
    <name evidence="5" type="ORF">GCM10011340_22610</name>
</gene>
<feature type="domain" description="Nudix hydrolase" evidence="4">
    <location>
        <begin position="16"/>
        <end position="145"/>
    </location>
</feature>
<protein>
    <recommendedName>
        <fullName evidence="4">Nudix hydrolase domain-containing protein</fullName>
    </recommendedName>
</protein>
<sequence>MGKIQDQIELQYGQKLRVRVCGICIENNRLLLVHHRALGVANGLWAPPGGGMNYGETAEQALIREFKEETGCTIAIKKFLFVHEYLDPPLHGIELFFEVEICSGTPILGTDPEMDVDAQLLTQIGFYDLKKVQETEMSSLHYVLQNVKSLNELINLKGYFKFH</sequence>
<keyword evidence="6" id="KW-1185">Reference proteome</keyword>
<dbReference type="RefSeq" id="WP_189630366.1">
    <property type="nucleotide sequence ID" value="NZ_BNAG01000003.1"/>
</dbReference>
<evidence type="ECO:0000256" key="1">
    <source>
        <dbReference type="ARBA" id="ARBA00001946"/>
    </source>
</evidence>
<comment type="cofactor">
    <cofactor evidence="1">
        <name>Mg(2+)</name>
        <dbReference type="ChEBI" id="CHEBI:18420"/>
    </cofactor>
</comment>
<dbReference type="PROSITE" id="PS00893">
    <property type="entry name" value="NUDIX_BOX"/>
    <property type="match status" value="1"/>
</dbReference>
<dbReference type="PROSITE" id="PS51462">
    <property type="entry name" value="NUDIX"/>
    <property type="match status" value="1"/>
</dbReference>
<dbReference type="PANTHER" id="PTHR43046">
    <property type="entry name" value="GDP-MANNOSE MANNOSYL HYDROLASE"/>
    <property type="match status" value="1"/>
</dbReference>
<dbReference type="Gene3D" id="3.90.79.10">
    <property type="entry name" value="Nucleoside Triphosphate Pyrophosphohydrolase"/>
    <property type="match status" value="1"/>
</dbReference>
<dbReference type="InterPro" id="IPR020476">
    <property type="entry name" value="Nudix_hydrolase"/>
</dbReference>
<evidence type="ECO:0000256" key="2">
    <source>
        <dbReference type="ARBA" id="ARBA00022801"/>
    </source>
</evidence>